<protein>
    <submittedName>
        <fullName evidence="2">Uncharacterized protein</fullName>
    </submittedName>
</protein>
<sequence>MERRQEQDYEDPFELLKNMNDVILAYEPMEKRLNKQENDTIARKATINEQSIERDDCPTTKSHNAYGSHAYRSTQNSQQFAAGMLTNLAVSTQSSSKGTNNSRSINPNGAITSKLLSKLDPNQNSDVLLPTIDTKRVNSTRPESSNASAKLTQIKTFKQKQEERILDIKGVVNELGVDHLELKQERIKKLREEFNEIKNQFTAACAAIPNSSMGKRVDLKSRGNSSIVNNQRMSINTRKVDDFNADIKDDMKATQSLHRQTMRSRTGAEAKMPKNANMSNVFTNRVAKAPQLNEDLMLTSLDKSTAEPKHAKYVSMLGKSPTKLHSRVATAQTVSSRQKIVETLTGSRSNLNSASKNRNETTTFDKKGIFAKDLTITNGDLKRSVAQDQQKSREQRRDMVDDLKRISEAREAMASRQTQDSQLSKPPVDKFKKLLAPRNKTERDLKGKGLAKQVNSRLRQSASRDLSPLIFAQSLDPNESKAQQQSIEQYSYDQHYKTTMNQHLQRMAEFETRFNTNNVLTDVMGTPKVNPMSMEGSSQKEQNRKIQADLTMVAQPVLIPIREEGGDANYSHFLVSDLDKANVRTSIQDWDKPIKLQSKMPPFTANMRASMLSRGSDRGRSQMVRASRVSADNYTGKEIGGYCDNQSPYLMQRAANNRNIQTAINVSGDKRRVFYQRGQKYNTQNEIAQQQQADITIINNGRVSKQSFPSSRRASLENFDHQQAHLDMYHENQTKIFSKIMKKNNKRLRKPVKQQQQLETSENIYMREAVLALIKSQNPIFNSKKHSKRHSTAGNDLQATATGSTNATKRGKKNPWQNSSKVNLRTRSSLDDRCLDVLLNAENRQPNQPIPIPLDIPYSGMGIVGKDHTIQPGMIEAFSGAINLGNGISEEFRASGGEYGAEQAIVSGAENINCRSSVELKSQ</sequence>
<evidence type="ECO:0000313" key="3">
    <source>
        <dbReference type="Proteomes" id="UP000785679"/>
    </source>
</evidence>
<evidence type="ECO:0000313" key="2">
    <source>
        <dbReference type="EMBL" id="TNV84330.1"/>
    </source>
</evidence>
<evidence type="ECO:0000256" key="1">
    <source>
        <dbReference type="SAM" id="MobiDB-lite"/>
    </source>
</evidence>
<organism evidence="2 3">
    <name type="scientific">Halteria grandinella</name>
    <dbReference type="NCBI Taxonomy" id="5974"/>
    <lineage>
        <taxon>Eukaryota</taxon>
        <taxon>Sar</taxon>
        <taxon>Alveolata</taxon>
        <taxon>Ciliophora</taxon>
        <taxon>Intramacronucleata</taxon>
        <taxon>Spirotrichea</taxon>
        <taxon>Stichotrichia</taxon>
        <taxon>Sporadotrichida</taxon>
        <taxon>Halteriidae</taxon>
        <taxon>Halteria</taxon>
    </lineage>
</organism>
<name>A0A8J8P1K3_HALGN</name>
<comment type="caution">
    <text evidence="2">The sequence shown here is derived from an EMBL/GenBank/DDBJ whole genome shotgun (WGS) entry which is preliminary data.</text>
</comment>
<feature type="region of interest" description="Disordered" evidence="1">
    <location>
        <begin position="436"/>
        <end position="463"/>
    </location>
</feature>
<reference evidence="2" key="1">
    <citation type="submission" date="2019-06" db="EMBL/GenBank/DDBJ databases">
        <authorList>
            <person name="Zheng W."/>
        </authorList>
    </citation>
    <scope>NUCLEOTIDE SEQUENCE</scope>
    <source>
        <strain evidence="2">QDHG01</strain>
    </source>
</reference>
<feature type="region of interest" description="Disordered" evidence="1">
    <location>
        <begin position="47"/>
        <end position="67"/>
    </location>
</feature>
<feature type="compositionally biased region" description="Polar residues" evidence="1">
    <location>
        <begin position="415"/>
        <end position="424"/>
    </location>
</feature>
<feature type="region of interest" description="Disordered" evidence="1">
    <location>
        <begin position="781"/>
        <end position="823"/>
    </location>
</feature>
<gene>
    <name evidence="2" type="ORF">FGO68_gene6323</name>
</gene>
<proteinExistence type="predicted"/>
<feature type="compositionally biased region" description="Polar residues" evidence="1">
    <location>
        <begin position="792"/>
        <end position="808"/>
    </location>
</feature>
<keyword evidence="3" id="KW-1185">Reference proteome</keyword>
<accession>A0A8J8P1K3</accession>
<dbReference type="EMBL" id="RRYP01002893">
    <property type="protein sequence ID" value="TNV84330.1"/>
    <property type="molecule type" value="Genomic_DNA"/>
</dbReference>
<dbReference type="AlphaFoldDB" id="A0A8J8P1K3"/>
<feature type="region of interest" description="Disordered" evidence="1">
    <location>
        <begin position="411"/>
        <end position="430"/>
    </location>
</feature>
<feature type="compositionally biased region" description="Polar residues" evidence="1">
    <location>
        <begin position="453"/>
        <end position="463"/>
    </location>
</feature>
<dbReference type="Proteomes" id="UP000785679">
    <property type="component" value="Unassembled WGS sequence"/>
</dbReference>